<keyword evidence="3" id="KW-1185">Reference proteome</keyword>
<dbReference type="EMBL" id="CP060695">
    <property type="protein sequence ID" value="QNM84838.1"/>
    <property type="molecule type" value="Genomic_DNA"/>
</dbReference>
<keyword evidence="1" id="KW-1133">Transmembrane helix</keyword>
<evidence type="ECO:0000256" key="1">
    <source>
        <dbReference type="SAM" id="Phobius"/>
    </source>
</evidence>
<protein>
    <submittedName>
        <fullName evidence="2">Uncharacterized protein</fullName>
    </submittedName>
</protein>
<evidence type="ECO:0000313" key="3">
    <source>
        <dbReference type="Proteomes" id="UP000515808"/>
    </source>
</evidence>
<evidence type="ECO:0000313" key="2">
    <source>
        <dbReference type="EMBL" id="QNM84838.1"/>
    </source>
</evidence>
<proteinExistence type="predicted"/>
<dbReference type="KEGG" id="ppec:H9W90_11625"/>
<dbReference type="AlphaFoldDB" id="A0A7G9L889"/>
<reference evidence="2 3" key="1">
    <citation type="submission" date="2020-08" db="EMBL/GenBank/DDBJ databases">
        <title>Polaribacter sp. L12M9 isolated from gut of the Korean scallop.</title>
        <authorList>
            <person name="Jeong Y.S."/>
        </authorList>
    </citation>
    <scope>NUCLEOTIDE SEQUENCE [LARGE SCALE GENOMIC DNA]</scope>
    <source>
        <strain evidence="2 3">L12M9</strain>
    </source>
</reference>
<dbReference type="RefSeq" id="WP_187481759.1">
    <property type="nucleotide sequence ID" value="NZ_CP060695.1"/>
</dbReference>
<organism evidence="2 3">
    <name type="scientific">Polaribacter pectinis</name>
    <dbReference type="NCBI Taxonomy" id="2738844"/>
    <lineage>
        <taxon>Bacteria</taxon>
        <taxon>Pseudomonadati</taxon>
        <taxon>Bacteroidota</taxon>
        <taxon>Flavobacteriia</taxon>
        <taxon>Flavobacteriales</taxon>
        <taxon>Flavobacteriaceae</taxon>
    </lineage>
</organism>
<accession>A0A7G9L889</accession>
<feature type="transmembrane region" description="Helical" evidence="1">
    <location>
        <begin position="158"/>
        <end position="178"/>
    </location>
</feature>
<name>A0A7G9L889_9FLAO</name>
<feature type="transmembrane region" description="Helical" evidence="1">
    <location>
        <begin position="91"/>
        <end position="113"/>
    </location>
</feature>
<feature type="transmembrane region" description="Helical" evidence="1">
    <location>
        <begin position="190"/>
        <end position="214"/>
    </location>
</feature>
<feature type="transmembrane region" description="Helical" evidence="1">
    <location>
        <begin position="119"/>
        <end position="137"/>
    </location>
</feature>
<sequence length="235" mass="28010">MKLTDIHIKELYKFTRKHYVEHYDVQTELVDHLANDIEEICNEKPSLSFKEARDLSFKKFGVFGFMEVVEQKQKAMNKRYWKILWRFFKEWFTVPKLLITATIYMIFCVLLQIKYSEYILLGCVFILAIVDLILISINHKKRKEKERKKENIFLLESMIGTTRHSYASLILVNLFNLINLSDINFSSLAIHWIFVSAFIATLLCILFYVVNYVIPQKAEELLQETYPEYKIVKNL</sequence>
<keyword evidence="1" id="KW-0472">Membrane</keyword>
<keyword evidence="1" id="KW-0812">Transmembrane</keyword>
<dbReference type="Proteomes" id="UP000515808">
    <property type="component" value="Chromosome"/>
</dbReference>
<gene>
    <name evidence="2" type="ORF">H9W90_11625</name>
</gene>